<dbReference type="PANTHER" id="PTHR31109">
    <property type="entry name" value="PROTEIN FAM207A"/>
    <property type="match status" value="1"/>
</dbReference>
<feature type="compositionally biased region" description="Basic and acidic residues" evidence="4">
    <location>
        <begin position="144"/>
        <end position="158"/>
    </location>
</feature>
<feature type="region of interest" description="Disordered" evidence="4">
    <location>
        <begin position="141"/>
        <end position="164"/>
    </location>
</feature>
<dbReference type="GO" id="GO:0005730">
    <property type="term" value="C:nucleolus"/>
    <property type="evidence" value="ECO:0007669"/>
    <property type="project" value="UniProtKB-SubCell"/>
</dbReference>
<dbReference type="EMBL" id="OV121132">
    <property type="protein sequence ID" value="CAH0545692.1"/>
    <property type="molecule type" value="Genomic_DNA"/>
</dbReference>
<dbReference type="OrthoDB" id="18703at2759"/>
<dbReference type="InterPro" id="IPR028160">
    <property type="entry name" value="Slx9-like"/>
</dbReference>
<evidence type="ECO:0000313" key="6">
    <source>
        <dbReference type="Proteomes" id="UP001154078"/>
    </source>
</evidence>
<dbReference type="Pfam" id="PF15341">
    <property type="entry name" value="SLX9"/>
    <property type="match status" value="1"/>
</dbReference>
<feature type="region of interest" description="Disordered" evidence="4">
    <location>
        <begin position="1"/>
        <end position="35"/>
    </location>
</feature>
<evidence type="ECO:0000256" key="3">
    <source>
        <dbReference type="ARBA" id="ARBA00023242"/>
    </source>
</evidence>
<dbReference type="Proteomes" id="UP001154078">
    <property type="component" value="Chromosome 1"/>
</dbReference>
<feature type="compositionally biased region" description="Basic residues" evidence="4">
    <location>
        <begin position="1"/>
        <end position="20"/>
    </location>
</feature>
<evidence type="ECO:0000256" key="2">
    <source>
        <dbReference type="ARBA" id="ARBA00011022"/>
    </source>
</evidence>
<evidence type="ECO:0000256" key="4">
    <source>
        <dbReference type="SAM" id="MobiDB-lite"/>
    </source>
</evidence>
<name>A0A9P0F8E8_BRAAE</name>
<dbReference type="PANTHER" id="PTHR31109:SF2">
    <property type="entry name" value="RIBOSOME BIOGENESIS PROTEIN SLX9 HOMOLOG"/>
    <property type="match status" value="1"/>
</dbReference>
<evidence type="ECO:0008006" key="7">
    <source>
        <dbReference type="Google" id="ProtNLM"/>
    </source>
</evidence>
<dbReference type="AlphaFoldDB" id="A0A9P0F8E8"/>
<evidence type="ECO:0000256" key="1">
    <source>
        <dbReference type="ARBA" id="ARBA00004604"/>
    </source>
</evidence>
<sequence>MGKQRRIRQKLHISSQKKKKPATESMSMETAPLLPITPPKENIFAGLNIDFTNLKKNLNDDVQSVKSYKSAKSEAGSNKILPKKEKLKLRRDVLMKKIDAVNQMKKQLKVRNKRKNVSVIGDTNPLHDALPSLESLLQSRASMKHKEKEQPKKKAVEKSRKRKNNLLTGIKMIKQTLKNKQFSKNPLEAISQHVRAVVDNEKLNLILKK</sequence>
<proteinExistence type="inferred from homology"/>
<protein>
    <recommendedName>
        <fullName evidence="7">Ribosome biogenesis protein SLX9</fullName>
    </recommendedName>
</protein>
<dbReference type="GO" id="GO:0030686">
    <property type="term" value="C:90S preribosome"/>
    <property type="evidence" value="ECO:0007669"/>
    <property type="project" value="InterPro"/>
</dbReference>
<keyword evidence="3" id="KW-0539">Nucleus</keyword>
<reference evidence="5" key="1">
    <citation type="submission" date="2021-12" db="EMBL/GenBank/DDBJ databases">
        <authorList>
            <person name="King R."/>
        </authorList>
    </citation>
    <scope>NUCLEOTIDE SEQUENCE</scope>
</reference>
<comment type="subcellular location">
    <subcellularLocation>
        <location evidence="1">Nucleus</location>
        <location evidence="1">Nucleolus</location>
    </subcellularLocation>
</comment>
<accession>A0A9P0F8E8</accession>
<gene>
    <name evidence="5" type="ORF">MELIAE_LOCUS48</name>
</gene>
<dbReference type="GO" id="GO:0030688">
    <property type="term" value="C:preribosome, small subunit precursor"/>
    <property type="evidence" value="ECO:0007669"/>
    <property type="project" value="InterPro"/>
</dbReference>
<keyword evidence="6" id="KW-1185">Reference proteome</keyword>
<organism evidence="5 6">
    <name type="scientific">Brassicogethes aeneus</name>
    <name type="common">Rape pollen beetle</name>
    <name type="synonym">Meligethes aeneus</name>
    <dbReference type="NCBI Taxonomy" id="1431903"/>
    <lineage>
        <taxon>Eukaryota</taxon>
        <taxon>Metazoa</taxon>
        <taxon>Ecdysozoa</taxon>
        <taxon>Arthropoda</taxon>
        <taxon>Hexapoda</taxon>
        <taxon>Insecta</taxon>
        <taxon>Pterygota</taxon>
        <taxon>Neoptera</taxon>
        <taxon>Endopterygota</taxon>
        <taxon>Coleoptera</taxon>
        <taxon>Polyphaga</taxon>
        <taxon>Cucujiformia</taxon>
        <taxon>Nitidulidae</taxon>
        <taxon>Meligethinae</taxon>
        <taxon>Brassicogethes</taxon>
    </lineage>
</organism>
<dbReference type="GO" id="GO:0000462">
    <property type="term" value="P:maturation of SSU-rRNA from tricistronic rRNA transcript (SSU-rRNA, 5.8S rRNA, LSU-rRNA)"/>
    <property type="evidence" value="ECO:0007669"/>
    <property type="project" value="InterPro"/>
</dbReference>
<evidence type="ECO:0000313" key="5">
    <source>
        <dbReference type="EMBL" id="CAH0545692.1"/>
    </source>
</evidence>
<comment type="similarity">
    <text evidence="2">Belongs to the SLX9 family.</text>
</comment>